<reference evidence="3" key="1">
    <citation type="submission" date="2021-01" db="EMBL/GenBank/DDBJ databases">
        <authorList>
            <person name="Corre E."/>
            <person name="Pelletier E."/>
            <person name="Niang G."/>
            <person name="Scheremetjew M."/>
            <person name="Finn R."/>
            <person name="Kale V."/>
            <person name="Holt S."/>
            <person name="Cochrane G."/>
            <person name="Meng A."/>
            <person name="Brown T."/>
            <person name="Cohen L."/>
        </authorList>
    </citation>
    <scope>NUCLEOTIDE SEQUENCE</scope>
    <source>
        <strain evidence="3">CCMP3303</strain>
    </source>
</reference>
<evidence type="ECO:0000313" key="3">
    <source>
        <dbReference type="EMBL" id="CAD8358558.1"/>
    </source>
</evidence>
<gene>
    <name evidence="3" type="ORF">MPOL1434_LOCUS58</name>
</gene>
<feature type="region of interest" description="Disordered" evidence="1">
    <location>
        <begin position="39"/>
        <end position="111"/>
    </location>
</feature>
<feature type="chain" id="PRO_5031562002" evidence="2">
    <location>
        <begin position="26"/>
        <end position="141"/>
    </location>
</feature>
<organism evidence="3">
    <name type="scientific">Minutocellus polymorphus</name>
    <dbReference type="NCBI Taxonomy" id="265543"/>
    <lineage>
        <taxon>Eukaryota</taxon>
        <taxon>Sar</taxon>
        <taxon>Stramenopiles</taxon>
        <taxon>Ochrophyta</taxon>
        <taxon>Bacillariophyta</taxon>
        <taxon>Mediophyceae</taxon>
        <taxon>Cymatosirophycidae</taxon>
        <taxon>Cymatosirales</taxon>
        <taxon>Cymatosiraceae</taxon>
        <taxon>Minutocellus</taxon>
    </lineage>
</organism>
<feature type="compositionally biased region" description="Polar residues" evidence="1">
    <location>
        <begin position="68"/>
        <end position="78"/>
    </location>
</feature>
<accession>A0A7S0ABR0</accession>
<feature type="compositionally biased region" description="Low complexity" evidence="1">
    <location>
        <begin position="39"/>
        <end position="51"/>
    </location>
</feature>
<evidence type="ECO:0000256" key="1">
    <source>
        <dbReference type="SAM" id="MobiDB-lite"/>
    </source>
</evidence>
<protein>
    <submittedName>
        <fullName evidence="3">Uncharacterized protein</fullName>
    </submittedName>
</protein>
<feature type="compositionally biased region" description="Low complexity" evidence="1">
    <location>
        <begin position="79"/>
        <end position="89"/>
    </location>
</feature>
<dbReference type="AlphaFoldDB" id="A0A7S0ABR0"/>
<dbReference type="EMBL" id="HBEJ01000116">
    <property type="protein sequence ID" value="CAD8358558.1"/>
    <property type="molecule type" value="Transcribed_RNA"/>
</dbReference>
<evidence type="ECO:0000256" key="2">
    <source>
        <dbReference type="SAM" id="SignalP"/>
    </source>
</evidence>
<name>A0A7S0ABR0_9STRA</name>
<sequence>MPRSTATPLAFATLLLSDLTLPSHAFAPSGVIANNKKCSPSSSLSMVFLSPQTRSGGGGGGGKRKHPSNPQASSLTARSSVASNSLSVSEATSARRRSKIDTSNFGVSDDSHDTVRHAIRNDVYQKSLHRLLCDGEEECLF</sequence>
<feature type="signal peptide" evidence="2">
    <location>
        <begin position="1"/>
        <end position="25"/>
    </location>
</feature>
<proteinExistence type="predicted"/>
<keyword evidence="2" id="KW-0732">Signal</keyword>